<accession>A0A0N0XJD2</accession>
<evidence type="ECO:0000256" key="1">
    <source>
        <dbReference type="ARBA" id="ARBA00022729"/>
    </source>
</evidence>
<gene>
    <name evidence="3" type="ORF">WG78_16380</name>
</gene>
<feature type="chain" id="PRO_5005863036" description="DUF2092 domain-containing protein" evidence="2">
    <location>
        <begin position="31"/>
        <end position="261"/>
    </location>
</feature>
<evidence type="ECO:0008006" key="5">
    <source>
        <dbReference type="Google" id="ProtNLM"/>
    </source>
</evidence>
<comment type="caution">
    <text evidence="3">The sequence shown here is derived from an EMBL/GenBank/DDBJ whole genome shotgun (WGS) entry which is preliminary data.</text>
</comment>
<dbReference type="OrthoDB" id="116979at2"/>
<keyword evidence="1 2" id="KW-0732">Signal</keyword>
<dbReference type="InterPro" id="IPR019207">
    <property type="entry name" value="DUF2092"/>
</dbReference>
<dbReference type="RefSeq" id="WP_053938888.1">
    <property type="nucleotide sequence ID" value="NZ_LAQT01000027.1"/>
</dbReference>
<organism evidence="3 4">
    <name type="scientific">Amantichitinum ursilacus</name>
    <dbReference type="NCBI Taxonomy" id="857265"/>
    <lineage>
        <taxon>Bacteria</taxon>
        <taxon>Pseudomonadati</taxon>
        <taxon>Pseudomonadota</taxon>
        <taxon>Betaproteobacteria</taxon>
        <taxon>Neisseriales</taxon>
        <taxon>Chitinibacteraceae</taxon>
        <taxon>Amantichitinum</taxon>
    </lineage>
</organism>
<sequence length="261" mass="28231">MNPYSKKSNAPTRTALALAALLVTAGAAWADTPVNVDPQATQALAAMGTYLRTLQQFTVSADSTTDVVDDAGQTLQFANQTELNVQRPNHLQGWVKGDEGTRSLYYDGSTFTLHGSENNFYASVPAPATIAELVADLSGKYGLETPLADLFYWGQGEQPELTSAQVIGEERLAGQICTHYAFRQPGVDWQVWIRKGAQPLPCKLSIIDAANAARPQHTATLKWQLQPHFSTQTFHFVPPAGARRIVLRPLDASAPAATPAQ</sequence>
<keyword evidence="4" id="KW-1185">Reference proteome</keyword>
<protein>
    <recommendedName>
        <fullName evidence="5">DUF2092 domain-containing protein</fullName>
    </recommendedName>
</protein>
<evidence type="ECO:0000313" key="3">
    <source>
        <dbReference type="EMBL" id="KPC50648.1"/>
    </source>
</evidence>
<evidence type="ECO:0000256" key="2">
    <source>
        <dbReference type="SAM" id="SignalP"/>
    </source>
</evidence>
<dbReference type="Proteomes" id="UP000037939">
    <property type="component" value="Unassembled WGS sequence"/>
</dbReference>
<dbReference type="EMBL" id="LAQT01000027">
    <property type="protein sequence ID" value="KPC50648.1"/>
    <property type="molecule type" value="Genomic_DNA"/>
</dbReference>
<dbReference type="STRING" id="857265.WG78_16380"/>
<dbReference type="Pfam" id="PF09865">
    <property type="entry name" value="DUF2092"/>
    <property type="match status" value="1"/>
</dbReference>
<evidence type="ECO:0000313" key="4">
    <source>
        <dbReference type="Proteomes" id="UP000037939"/>
    </source>
</evidence>
<reference evidence="3 4" key="1">
    <citation type="submission" date="2015-07" db="EMBL/GenBank/DDBJ databases">
        <title>Draft genome sequence of the Amantichitinum ursilacus IGB-41, a new chitin-degrading bacterium.</title>
        <authorList>
            <person name="Kirstahler P."/>
            <person name="Guenther M."/>
            <person name="Grumaz C."/>
            <person name="Rupp S."/>
            <person name="Zibek S."/>
            <person name="Sohn K."/>
        </authorList>
    </citation>
    <scope>NUCLEOTIDE SEQUENCE [LARGE SCALE GENOMIC DNA]</scope>
    <source>
        <strain evidence="3 4">IGB-41</strain>
    </source>
</reference>
<feature type="signal peptide" evidence="2">
    <location>
        <begin position="1"/>
        <end position="30"/>
    </location>
</feature>
<dbReference type="SUPFAM" id="SSF89392">
    <property type="entry name" value="Prokaryotic lipoproteins and lipoprotein localization factors"/>
    <property type="match status" value="1"/>
</dbReference>
<name>A0A0N0XJD2_9NEIS</name>
<proteinExistence type="predicted"/>
<dbReference type="AlphaFoldDB" id="A0A0N0XJD2"/>
<dbReference type="InterPro" id="IPR029046">
    <property type="entry name" value="LolA/LolB/LppX"/>
</dbReference>